<evidence type="ECO:0000256" key="1">
    <source>
        <dbReference type="SAM" id="SignalP"/>
    </source>
</evidence>
<dbReference type="SUPFAM" id="SSF49899">
    <property type="entry name" value="Concanavalin A-like lectins/glucanases"/>
    <property type="match status" value="1"/>
</dbReference>
<dbReference type="Pfam" id="PF14099">
    <property type="entry name" value="Polysacc_lyase"/>
    <property type="match status" value="1"/>
</dbReference>
<gene>
    <name evidence="2" type="ORF">FHT02_002217</name>
</gene>
<dbReference type="Gene3D" id="2.60.120.200">
    <property type="match status" value="1"/>
</dbReference>
<feature type="chain" id="PRO_5033009058" description="Concanavalin A-like lectin/glucanases superfamily protein" evidence="1">
    <location>
        <begin position="22"/>
        <end position="243"/>
    </location>
</feature>
<keyword evidence="3" id="KW-1185">Reference proteome</keyword>
<accession>A0A840YC82</accession>
<dbReference type="InterPro" id="IPR013320">
    <property type="entry name" value="ConA-like_dom_sf"/>
</dbReference>
<comment type="caution">
    <text evidence="2">The sequence shown here is derived from an EMBL/GenBank/DDBJ whole genome shotgun (WGS) entry which is preliminary data.</text>
</comment>
<name>A0A840YC82_9SPHN</name>
<dbReference type="RefSeq" id="WP_184087390.1">
    <property type="nucleotide sequence ID" value="NZ_JACIJF010000005.1"/>
</dbReference>
<dbReference type="EMBL" id="JACIJF010000005">
    <property type="protein sequence ID" value="MBB5710977.1"/>
    <property type="molecule type" value="Genomic_DNA"/>
</dbReference>
<dbReference type="InterPro" id="IPR025975">
    <property type="entry name" value="Polysacc_lyase"/>
</dbReference>
<sequence>MNRPRIALLVLGVAACAAAFAQSQAEPQRGSFADDFDNGLCVGRCPGAPWAIKQEVRGTVRAAPAPGRPGQALLARAAPKSGGVAKADVVARLMPLPPGTRVTIAFDLRIPAGTPLNSLQLVDLECATCGEGGNPGIRLYLRRGRLRIDRSKIGIQHAWARYDAQPLNQDRWHHIIWQVRLGAGDDGHTRVTLDGNEVLAARGATLANLPRLAVDRVQIGITANSNQIPAMAWFDNVRVTVSR</sequence>
<keyword evidence="1" id="KW-0732">Signal</keyword>
<organism evidence="2 3">
    <name type="scientific">Sphingomonas xinjiangensis</name>
    <dbReference type="NCBI Taxonomy" id="643568"/>
    <lineage>
        <taxon>Bacteria</taxon>
        <taxon>Pseudomonadati</taxon>
        <taxon>Pseudomonadota</taxon>
        <taxon>Alphaproteobacteria</taxon>
        <taxon>Sphingomonadales</taxon>
        <taxon>Sphingomonadaceae</taxon>
        <taxon>Sphingomonas</taxon>
    </lineage>
</organism>
<reference evidence="2 3" key="1">
    <citation type="submission" date="2020-08" db="EMBL/GenBank/DDBJ databases">
        <title>Genomic Encyclopedia of Type Strains, Phase IV (KMG-IV): sequencing the most valuable type-strain genomes for metagenomic binning, comparative biology and taxonomic classification.</title>
        <authorList>
            <person name="Goeker M."/>
        </authorList>
    </citation>
    <scope>NUCLEOTIDE SEQUENCE [LARGE SCALE GENOMIC DNA]</scope>
    <source>
        <strain evidence="2 3">DSM 26736</strain>
    </source>
</reference>
<evidence type="ECO:0000313" key="2">
    <source>
        <dbReference type="EMBL" id="MBB5710977.1"/>
    </source>
</evidence>
<evidence type="ECO:0008006" key="4">
    <source>
        <dbReference type="Google" id="ProtNLM"/>
    </source>
</evidence>
<dbReference type="Proteomes" id="UP000527143">
    <property type="component" value="Unassembled WGS sequence"/>
</dbReference>
<evidence type="ECO:0000313" key="3">
    <source>
        <dbReference type="Proteomes" id="UP000527143"/>
    </source>
</evidence>
<proteinExistence type="predicted"/>
<feature type="signal peptide" evidence="1">
    <location>
        <begin position="1"/>
        <end position="21"/>
    </location>
</feature>
<dbReference type="AlphaFoldDB" id="A0A840YC82"/>
<dbReference type="PROSITE" id="PS51257">
    <property type="entry name" value="PROKAR_LIPOPROTEIN"/>
    <property type="match status" value="1"/>
</dbReference>
<protein>
    <recommendedName>
        <fullName evidence="4">Concanavalin A-like lectin/glucanases superfamily protein</fullName>
    </recommendedName>
</protein>